<dbReference type="Pfam" id="PF01713">
    <property type="entry name" value="Smr"/>
    <property type="match status" value="1"/>
</dbReference>
<dbReference type="PANTHER" id="PTHR47417:SF1">
    <property type="entry name" value="SMR DOMAIN-CONTAINING PROTEIN YPL199C"/>
    <property type="match status" value="1"/>
</dbReference>
<evidence type="ECO:0000259" key="2">
    <source>
        <dbReference type="SMART" id="SM00463"/>
    </source>
</evidence>
<feature type="compositionally biased region" description="Polar residues" evidence="1">
    <location>
        <begin position="180"/>
        <end position="195"/>
    </location>
</feature>
<evidence type="ECO:0000256" key="1">
    <source>
        <dbReference type="SAM" id="MobiDB-lite"/>
    </source>
</evidence>
<dbReference type="SUPFAM" id="SSF160443">
    <property type="entry name" value="SMR domain-like"/>
    <property type="match status" value="1"/>
</dbReference>
<dbReference type="SMART" id="SM00463">
    <property type="entry name" value="SMR"/>
    <property type="match status" value="1"/>
</dbReference>
<protein>
    <recommendedName>
        <fullName evidence="2">Smr domain-containing protein</fullName>
    </recommendedName>
</protein>
<feature type="compositionally biased region" description="Pro residues" evidence="1">
    <location>
        <begin position="167"/>
        <end position="179"/>
    </location>
</feature>
<evidence type="ECO:0000313" key="4">
    <source>
        <dbReference type="Proteomes" id="UP000053477"/>
    </source>
</evidence>
<feature type="region of interest" description="Disordered" evidence="1">
    <location>
        <begin position="1"/>
        <end position="40"/>
    </location>
</feature>
<dbReference type="OrthoDB" id="3231855at2759"/>
<feature type="region of interest" description="Disordered" evidence="1">
    <location>
        <begin position="93"/>
        <end position="119"/>
    </location>
</feature>
<sequence length="470" mass="51779">MPLDSHTDKEEDVSTFGARFDAPVRDNFNNKTRRDDASDNDDELALCRIPLDSRARPASAPCSLFSALHSTLYNEAEKQTVFKTVTTAGKGAVVHDEDSDELSVPSEYNSRGTKESTDELEALRSENAALKSEIEELKSQLAQRDAIGNAVGQLAFSPPPLFPPGLPIPPFAHLPPPSDSPNTSAWSSPSFNTDSELFDEESYAESDSTESFDDDSYDEEVVRVSALDLAPSLTRIPDSNVGPRSGKDGDYRAAVVGPRITPSNRGGARTILPPKEKPSLTQAPDPPKSRVMLNTDLKKMPYAELRALASDEGKRRLVFMEKLESTKSISERNRLTFEAKLCGTMRSYYNGQAAANAFDEHNDKHDLCLAGAAREIDLHGLYRQEVSGYLADHVRKCMEHNLLKTIVIHGKGIHSEPGTFSLKDEMDIFLEINDFLGREDVPGNDGRTLIKWDKGVSADSVKYTPRCSSR</sequence>
<feature type="region of interest" description="Disordered" evidence="1">
    <location>
        <begin position="167"/>
        <end position="217"/>
    </location>
</feature>
<proteinExistence type="predicted"/>
<evidence type="ECO:0000313" key="3">
    <source>
        <dbReference type="EMBL" id="KLO08692.1"/>
    </source>
</evidence>
<dbReference type="EMBL" id="KQ086081">
    <property type="protein sequence ID" value="KLO08692.1"/>
    <property type="molecule type" value="Genomic_DNA"/>
</dbReference>
<dbReference type="STRING" id="27342.A0A0H2RBA7"/>
<dbReference type="Gene3D" id="3.30.1370.110">
    <property type="match status" value="1"/>
</dbReference>
<name>A0A0H2RBA7_9AGAM</name>
<gene>
    <name evidence="3" type="ORF">SCHPADRAFT_908432</name>
</gene>
<dbReference type="InterPro" id="IPR053020">
    <property type="entry name" value="Smr_domain_protein"/>
</dbReference>
<dbReference type="InterPro" id="IPR036063">
    <property type="entry name" value="Smr_dom_sf"/>
</dbReference>
<feature type="compositionally biased region" description="Acidic residues" evidence="1">
    <location>
        <begin position="196"/>
        <end position="217"/>
    </location>
</feature>
<dbReference type="PANTHER" id="PTHR47417">
    <property type="entry name" value="SMR DOMAIN-CONTAINING PROTEIN YPL199C"/>
    <property type="match status" value="1"/>
</dbReference>
<keyword evidence="4" id="KW-1185">Reference proteome</keyword>
<dbReference type="InParanoid" id="A0A0H2RBA7"/>
<accession>A0A0H2RBA7</accession>
<reference evidence="3 4" key="1">
    <citation type="submission" date="2015-04" db="EMBL/GenBank/DDBJ databases">
        <title>Complete genome sequence of Schizopora paradoxa KUC8140, a cosmopolitan wood degrader in East Asia.</title>
        <authorList>
            <consortium name="DOE Joint Genome Institute"/>
            <person name="Min B."/>
            <person name="Park H."/>
            <person name="Jang Y."/>
            <person name="Kim J.-J."/>
            <person name="Kim K.H."/>
            <person name="Pangilinan J."/>
            <person name="Lipzen A."/>
            <person name="Riley R."/>
            <person name="Grigoriev I.V."/>
            <person name="Spatafora J.W."/>
            <person name="Choi I.-G."/>
        </authorList>
    </citation>
    <scope>NUCLEOTIDE SEQUENCE [LARGE SCALE GENOMIC DNA]</scope>
    <source>
        <strain evidence="3 4">KUC8140</strain>
    </source>
</reference>
<dbReference type="InterPro" id="IPR002625">
    <property type="entry name" value="Smr_dom"/>
</dbReference>
<dbReference type="Proteomes" id="UP000053477">
    <property type="component" value="Unassembled WGS sequence"/>
</dbReference>
<feature type="domain" description="Smr" evidence="2">
    <location>
        <begin position="373"/>
        <end position="453"/>
    </location>
</feature>
<feature type="region of interest" description="Disordered" evidence="1">
    <location>
        <begin position="257"/>
        <end position="290"/>
    </location>
</feature>
<dbReference type="AlphaFoldDB" id="A0A0H2RBA7"/>
<organism evidence="3 4">
    <name type="scientific">Schizopora paradoxa</name>
    <dbReference type="NCBI Taxonomy" id="27342"/>
    <lineage>
        <taxon>Eukaryota</taxon>
        <taxon>Fungi</taxon>
        <taxon>Dikarya</taxon>
        <taxon>Basidiomycota</taxon>
        <taxon>Agaricomycotina</taxon>
        <taxon>Agaricomycetes</taxon>
        <taxon>Hymenochaetales</taxon>
        <taxon>Schizoporaceae</taxon>
        <taxon>Schizopora</taxon>
    </lineage>
</organism>